<keyword evidence="1" id="KW-0812">Transmembrane</keyword>
<dbReference type="EMBL" id="CP071793">
    <property type="protein sequence ID" value="QTD48991.1"/>
    <property type="molecule type" value="Genomic_DNA"/>
</dbReference>
<dbReference type="Proteomes" id="UP000663929">
    <property type="component" value="Chromosome"/>
</dbReference>
<sequence length="206" mass="23317">MASHPQFDPSDEAFLAELTDKLAAARANDEARKRAFTNQVMARIEADPTPSWRRRFFSGPKLLFAAVMVVLVLGILLVQHFGSDHAIRAQAEKIPVPMDGIVARSDLFAAVEGKRIVMVVYEYYGEHCLWLFDEEDIRPSSDPEVAAEWEQREKWYAQVSAGRLKIPARALAATSATAEDWVIIQVRDHFEIWSAAALDRYLREQS</sequence>
<proteinExistence type="predicted"/>
<accession>A0A8A4TJG7</accession>
<gene>
    <name evidence="2" type="ORF">J3U87_25685</name>
</gene>
<reference evidence="2" key="1">
    <citation type="submission" date="2021-03" db="EMBL/GenBank/DDBJ databases">
        <title>Acanthopleuribacteraceae sp. M133.</title>
        <authorList>
            <person name="Wang G."/>
        </authorList>
    </citation>
    <scope>NUCLEOTIDE SEQUENCE</scope>
    <source>
        <strain evidence="2">M133</strain>
    </source>
</reference>
<dbReference type="KEGG" id="scor:J3U87_25685"/>
<evidence type="ECO:0000256" key="1">
    <source>
        <dbReference type="SAM" id="Phobius"/>
    </source>
</evidence>
<keyword evidence="1" id="KW-0472">Membrane</keyword>
<evidence type="ECO:0000313" key="2">
    <source>
        <dbReference type="EMBL" id="QTD48991.1"/>
    </source>
</evidence>
<feature type="transmembrane region" description="Helical" evidence="1">
    <location>
        <begin position="62"/>
        <end position="82"/>
    </location>
</feature>
<protein>
    <submittedName>
        <fullName evidence="2">Uncharacterized protein</fullName>
    </submittedName>
</protein>
<keyword evidence="3" id="KW-1185">Reference proteome</keyword>
<evidence type="ECO:0000313" key="3">
    <source>
        <dbReference type="Proteomes" id="UP000663929"/>
    </source>
</evidence>
<dbReference type="AlphaFoldDB" id="A0A8A4TJG7"/>
<dbReference type="RefSeq" id="WP_237378640.1">
    <property type="nucleotide sequence ID" value="NZ_CP071793.1"/>
</dbReference>
<name>A0A8A4TJG7_SULCO</name>
<organism evidence="2 3">
    <name type="scientific">Sulfidibacter corallicola</name>
    <dbReference type="NCBI Taxonomy" id="2818388"/>
    <lineage>
        <taxon>Bacteria</taxon>
        <taxon>Pseudomonadati</taxon>
        <taxon>Acidobacteriota</taxon>
        <taxon>Holophagae</taxon>
        <taxon>Acanthopleuribacterales</taxon>
        <taxon>Acanthopleuribacteraceae</taxon>
        <taxon>Sulfidibacter</taxon>
    </lineage>
</organism>
<keyword evidence="1" id="KW-1133">Transmembrane helix</keyword>